<protein>
    <submittedName>
        <fullName evidence="1">Uncharacterized protein</fullName>
    </submittedName>
</protein>
<sequence length="33" mass="3683">MVSKNTHVSLGILSFHVTWYCANYVTNSVIKIG</sequence>
<organism evidence="1">
    <name type="scientific">Anguilla anguilla</name>
    <name type="common">European freshwater eel</name>
    <name type="synonym">Muraena anguilla</name>
    <dbReference type="NCBI Taxonomy" id="7936"/>
    <lineage>
        <taxon>Eukaryota</taxon>
        <taxon>Metazoa</taxon>
        <taxon>Chordata</taxon>
        <taxon>Craniata</taxon>
        <taxon>Vertebrata</taxon>
        <taxon>Euteleostomi</taxon>
        <taxon>Actinopterygii</taxon>
        <taxon>Neopterygii</taxon>
        <taxon>Teleostei</taxon>
        <taxon>Anguilliformes</taxon>
        <taxon>Anguillidae</taxon>
        <taxon>Anguilla</taxon>
    </lineage>
</organism>
<name>A0A0E9SQI1_ANGAN</name>
<proteinExistence type="predicted"/>
<dbReference type="EMBL" id="GBXM01065075">
    <property type="protein sequence ID" value="JAH43502.1"/>
    <property type="molecule type" value="Transcribed_RNA"/>
</dbReference>
<reference evidence="1" key="2">
    <citation type="journal article" date="2015" name="Fish Shellfish Immunol.">
        <title>Early steps in the European eel (Anguilla anguilla)-Vibrio vulnificus interaction in the gills: Role of the RtxA13 toxin.</title>
        <authorList>
            <person name="Callol A."/>
            <person name="Pajuelo D."/>
            <person name="Ebbesson L."/>
            <person name="Teles M."/>
            <person name="MacKenzie S."/>
            <person name="Amaro C."/>
        </authorList>
    </citation>
    <scope>NUCLEOTIDE SEQUENCE</scope>
</reference>
<evidence type="ECO:0000313" key="1">
    <source>
        <dbReference type="EMBL" id="JAH43502.1"/>
    </source>
</evidence>
<accession>A0A0E9SQI1</accession>
<dbReference type="AlphaFoldDB" id="A0A0E9SQI1"/>
<reference evidence="1" key="1">
    <citation type="submission" date="2014-11" db="EMBL/GenBank/DDBJ databases">
        <authorList>
            <person name="Amaro Gonzalez C."/>
        </authorList>
    </citation>
    <scope>NUCLEOTIDE SEQUENCE</scope>
</reference>